<dbReference type="Proteomes" id="UP000001861">
    <property type="component" value="Unassembled WGS sequence"/>
</dbReference>
<evidence type="ECO:0000313" key="12">
    <source>
        <dbReference type="Proteomes" id="UP000001861"/>
    </source>
</evidence>
<dbReference type="eggNOG" id="KOG4400">
    <property type="taxonomic scope" value="Eukaryota"/>
</dbReference>
<evidence type="ECO:0000259" key="10">
    <source>
        <dbReference type="PROSITE" id="PS50158"/>
    </source>
</evidence>
<dbReference type="PANTHER" id="PTHR46543:SF1">
    <property type="entry name" value="ZINC FINGER CCHC DOMAIN-CONTAINING PROTEIN 7"/>
    <property type="match status" value="1"/>
</dbReference>
<dbReference type="STRING" id="240176.A8NXF0"/>
<evidence type="ECO:0000256" key="2">
    <source>
        <dbReference type="ARBA" id="ARBA00022664"/>
    </source>
</evidence>
<dbReference type="InterPro" id="IPR001878">
    <property type="entry name" value="Znf_CCHC"/>
</dbReference>
<reference evidence="11 12" key="1">
    <citation type="journal article" date="2010" name="Proc. Natl. Acad. Sci. U.S.A.">
        <title>Insights into evolution of multicellular fungi from the assembled chromosomes of the mushroom Coprinopsis cinerea (Coprinus cinereus).</title>
        <authorList>
            <person name="Stajich J.E."/>
            <person name="Wilke S.K."/>
            <person name="Ahren D."/>
            <person name="Au C.H."/>
            <person name="Birren B.W."/>
            <person name="Borodovsky M."/>
            <person name="Burns C."/>
            <person name="Canback B."/>
            <person name="Casselton L.A."/>
            <person name="Cheng C.K."/>
            <person name="Deng J."/>
            <person name="Dietrich F.S."/>
            <person name="Fargo D.C."/>
            <person name="Farman M.L."/>
            <person name="Gathman A.C."/>
            <person name="Goldberg J."/>
            <person name="Guigo R."/>
            <person name="Hoegger P.J."/>
            <person name="Hooker J.B."/>
            <person name="Huggins A."/>
            <person name="James T.Y."/>
            <person name="Kamada T."/>
            <person name="Kilaru S."/>
            <person name="Kodira C."/>
            <person name="Kues U."/>
            <person name="Kupfer D."/>
            <person name="Kwan H.S."/>
            <person name="Lomsadze A."/>
            <person name="Li W."/>
            <person name="Lilly W.W."/>
            <person name="Ma L.J."/>
            <person name="Mackey A.J."/>
            <person name="Manning G."/>
            <person name="Martin F."/>
            <person name="Muraguchi H."/>
            <person name="Natvig D.O."/>
            <person name="Palmerini H."/>
            <person name="Ramesh M.A."/>
            <person name="Rehmeyer C.J."/>
            <person name="Roe B.A."/>
            <person name="Shenoy N."/>
            <person name="Stanke M."/>
            <person name="Ter-Hovhannisyan V."/>
            <person name="Tunlid A."/>
            <person name="Velagapudi R."/>
            <person name="Vision T.J."/>
            <person name="Zeng Q."/>
            <person name="Zolan M.E."/>
            <person name="Pukkila P.J."/>
        </authorList>
    </citation>
    <scope>NUCLEOTIDE SEQUENCE [LARGE SCALE GENOMIC DNA]</scope>
    <source>
        <strain evidence="12">Okayama-7 / 130 / ATCC MYA-4618 / FGSC 9003</strain>
    </source>
</reference>
<dbReference type="GO" id="GO:0071031">
    <property type="term" value="P:nuclear mRNA surveillance of mRNA 3'-end processing"/>
    <property type="evidence" value="ECO:0007669"/>
    <property type="project" value="TreeGrafter"/>
</dbReference>
<feature type="compositionally biased region" description="Basic and acidic residues" evidence="9">
    <location>
        <begin position="480"/>
        <end position="495"/>
    </location>
</feature>
<feature type="compositionally biased region" description="Low complexity" evidence="9">
    <location>
        <begin position="54"/>
        <end position="64"/>
    </location>
</feature>
<dbReference type="HOGENOM" id="CLU_028683_0_0_1"/>
<evidence type="ECO:0000256" key="7">
    <source>
        <dbReference type="ARBA" id="ARBA00023242"/>
    </source>
</evidence>
<dbReference type="InParanoid" id="A8NXF0"/>
<dbReference type="VEuPathDB" id="FungiDB:CC1G_00285"/>
<dbReference type="PANTHER" id="PTHR46543">
    <property type="entry name" value="ZINC FINGER CCHC DOMAIN-CONTAINING PROTEIN 7"/>
    <property type="match status" value="1"/>
</dbReference>
<dbReference type="RefSeq" id="XP_001837149.2">
    <property type="nucleotide sequence ID" value="XM_001837097.2"/>
</dbReference>
<keyword evidence="7" id="KW-0539">Nucleus</keyword>
<evidence type="ECO:0000313" key="11">
    <source>
        <dbReference type="EMBL" id="EAU84766.2"/>
    </source>
</evidence>
<dbReference type="GO" id="GO:0008270">
    <property type="term" value="F:zinc ion binding"/>
    <property type="evidence" value="ECO:0007669"/>
    <property type="project" value="UniProtKB-KW"/>
</dbReference>
<evidence type="ECO:0000256" key="6">
    <source>
        <dbReference type="ARBA" id="ARBA00022833"/>
    </source>
</evidence>
<feature type="region of interest" description="Disordered" evidence="9">
    <location>
        <begin position="348"/>
        <end position="545"/>
    </location>
</feature>
<evidence type="ECO:0000256" key="4">
    <source>
        <dbReference type="ARBA" id="ARBA00022737"/>
    </source>
</evidence>
<keyword evidence="4" id="KW-0677">Repeat</keyword>
<feature type="compositionally biased region" description="Basic and acidic residues" evidence="9">
    <location>
        <begin position="508"/>
        <end position="535"/>
    </location>
</feature>
<proteinExistence type="predicted"/>
<evidence type="ECO:0000256" key="1">
    <source>
        <dbReference type="ARBA" id="ARBA00004123"/>
    </source>
</evidence>
<dbReference type="GeneID" id="6013705"/>
<dbReference type="GO" id="GO:0071037">
    <property type="term" value="P:nuclear polyadenylation-dependent snRNA catabolic process"/>
    <property type="evidence" value="ECO:0007669"/>
    <property type="project" value="TreeGrafter"/>
</dbReference>
<keyword evidence="5 8" id="KW-0863">Zinc-finger</keyword>
<gene>
    <name evidence="11" type="ORF">CC1G_00285</name>
</gene>
<feature type="region of interest" description="Disordered" evidence="9">
    <location>
        <begin position="29"/>
        <end position="91"/>
    </location>
</feature>
<name>A8NXF0_COPC7</name>
<dbReference type="GO" id="GO:0071039">
    <property type="term" value="P:nuclear polyadenylation-dependent CUT catabolic process"/>
    <property type="evidence" value="ECO:0007669"/>
    <property type="project" value="TreeGrafter"/>
</dbReference>
<dbReference type="SUPFAM" id="SSF57756">
    <property type="entry name" value="Retrovirus zinc finger-like domains"/>
    <property type="match status" value="2"/>
</dbReference>
<feature type="compositionally biased region" description="Basic and acidic residues" evidence="9">
    <location>
        <begin position="365"/>
        <end position="389"/>
    </location>
</feature>
<dbReference type="PROSITE" id="PS50158">
    <property type="entry name" value="ZF_CCHC"/>
    <property type="match status" value="2"/>
</dbReference>
<feature type="domain" description="CCHC-type" evidence="10">
    <location>
        <begin position="222"/>
        <end position="237"/>
    </location>
</feature>
<dbReference type="SMART" id="SM00343">
    <property type="entry name" value="ZnF_C2HC"/>
    <property type="match status" value="5"/>
</dbReference>
<evidence type="ECO:0000256" key="8">
    <source>
        <dbReference type="PROSITE-ProRule" id="PRU00047"/>
    </source>
</evidence>
<evidence type="ECO:0000256" key="9">
    <source>
        <dbReference type="SAM" id="MobiDB-lite"/>
    </source>
</evidence>
<dbReference type="GO" id="GO:0003723">
    <property type="term" value="F:RNA binding"/>
    <property type="evidence" value="ECO:0007669"/>
    <property type="project" value="TreeGrafter"/>
</dbReference>
<keyword evidence="3" id="KW-0479">Metal-binding</keyword>
<dbReference type="InterPro" id="IPR051644">
    <property type="entry name" value="TRAMP_AT-DNA-binding"/>
</dbReference>
<dbReference type="AlphaFoldDB" id="A8NXF0"/>
<dbReference type="OMA" id="PTWRRCQ"/>
<dbReference type="GO" id="GO:0071038">
    <property type="term" value="P:TRAMP-dependent tRNA surveillance pathway"/>
    <property type="evidence" value="ECO:0007669"/>
    <property type="project" value="TreeGrafter"/>
</dbReference>
<accession>A8NXF0</accession>
<dbReference type="Gene3D" id="4.10.60.10">
    <property type="entry name" value="Zinc finger, CCHC-type"/>
    <property type="match status" value="2"/>
</dbReference>
<dbReference type="GO" id="GO:0071035">
    <property type="term" value="P:nuclear polyadenylation-dependent rRNA catabolic process"/>
    <property type="evidence" value="ECO:0007669"/>
    <property type="project" value="TreeGrafter"/>
</dbReference>
<keyword evidence="2" id="KW-0507">mRNA processing</keyword>
<organism evidence="11 12">
    <name type="scientific">Coprinopsis cinerea (strain Okayama-7 / 130 / ATCC MYA-4618 / FGSC 9003)</name>
    <name type="common">Inky cap fungus</name>
    <name type="synonym">Hormographiella aspergillata</name>
    <dbReference type="NCBI Taxonomy" id="240176"/>
    <lineage>
        <taxon>Eukaryota</taxon>
        <taxon>Fungi</taxon>
        <taxon>Dikarya</taxon>
        <taxon>Basidiomycota</taxon>
        <taxon>Agaricomycotina</taxon>
        <taxon>Agaricomycetes</taxon>
        <taxon>Agaricomycetidae</taxon>
        <taxon>Agaricales</taxon>
        <taxon>Agaricineae</taxon>
        <taxon>Psathyrellaceae</taxon>
        <taxon>Coprinopsis</taxon>
    </lineage>
</organism>
<dbReference type="GO" id="GO:0031499">
    <property type="term" value="C:TRAMP complex"/>
    <property type="evidence" value="ECO:0007669"/>
    <property type="project" value="TreeGrafter"/>
</dbReference>
<keyword evidence="6" id="KW-0862">Zinc</keyword>
<keyword evidence="12" id="KW-1185">Reference proteome</keyword>
<comment type="caution">
    <text evidence="11">The sequence shown here is derived from an EMBL/GenBank/DDBJ whole genome shotgun (WGS) entry which is preliminary data.</text>
</comment>
<dbReference type="GO" id="GO:0071036">
    <property type="term" value="P:nuclear polyadenylation-dependent snoRNA catabolic process"/>
    <property type="evidence" value="ECO:0007669"/>
    <property type="project" value="TreeGrafter"/>
</dbReference>
<comment type="subcellular location">
    <subcellularLocation>
        <location evidence="1">Nucleus</location>
    </subcellularLocation>
</comment>
<sequence length="545" mass="61248">MASVKEAVEIIDLTGDSASTLVAHEESASNFDQVILPTQEDGPPNQENDSVQANSNKNTTSSSSSKRKRRRRSEAVAKAQDVDSDQSANAEDNNLFFVDTAPIPLPNIPLQPEEQSKDENLPEDKLLLPAHVTVFGSAPIEILPPPTSLEDDSIQFLDYDDNKVFRRYWEDQEPIKNATRVVCKHCGAEGQHKTYECTVVICLTCGARDDHPTRSCPISKVCFSCGMKGHINATCPNRYGNGVRISSRFVDCERCSSTQHKTNECPTWWRMYAYLSDVAQVNVLALRREKRDCKLGEGGEGYIAEDQWCYSCGNSGHLGDDCPENSQFNQDHEHSAFSMYNVASGPFYDPEKEASNSKKAQSRPRPKESFMDLERVPDDVGRRGKEKAKSRLGKMTAKVDDDPDDWFSKASKPSDKSQSKKPKSIQFSDSLRNKKRGFDQINGTSKTSLLDRLGDSFFDEANGNDSQGGRGSKRSKKKKEKEGSDDYNSRRDSYRGSHRNGHQSNGNAKRDWDSDWDRTRGKDRDRDRGSHDNPHRPRYKGGYSR</sequence>
<dbReference type="OrthoDB" id="7608935at2759"/>
<protein>
    <recommendedName>
        <fullName evidence="10">CCHC-type domain-containing protein</fullName>
    </recommendedName>
</protein>
<dbReference type="KEGG" id="cci:CC1G_00285"/>
<feature type="domain" description="CCHC-type" evidence="10">
    <location>
        <begin position="309"/>
        <end position="324"/>
    </location>
</feature>
<dbReference type="InterPro" id="IPR036875">
    <property type="entry name" value="Znf_CCHC_sf"/>
</dbReference>
<dbReference type="EMBL" id="AACS02000005">
    <property type="protein sequence ID" value="EAU84766.2"/>
    <property type="molecule type" value="Genomic_DNA"/>
</dbReference>
<evidence type="ECO:0000256" key="5">
    <source>
        <dbReference type="ARBA" id="ARBA00022771"/>
    </source>
</evidence>
<dbReference type="GO" id="GO:0006397">
    <property type="term" value="P:mRNA processing"/>
    <property type="evidence" value="ECO:0007669"/>
    <property type="project" value="UniProtKB-KW"/>
</dbReference>
<evidence type="ECO:0000256" key="3">
    <source>
        <dbReference type="ARBA" id="ARBA00022723"/>
    </source>
</evidence>